<reference evidence="1 2" key="1">
    <citation type="submission" date="2020-02" db="EMBL/GenBank/DDBJ databases">
        <title>Draft genome sequence of Haematococcus lacustris strain NIES-144.</title>
        <authorList>
            <person name="Morimoto D."/>
            <person name="Nakagawa S."/>
            <person name="Yoshida T."/>
            <person name="Sawayama S."/>
        </authorList>
    </citation>
    <scope>NUCLEOTIDE SEQUENCE [LARGE SCALE GENOMIC DNA]</scope>
    <source>
        <strain evidence="1 2">NIES-144</strain>
    </source>
</reference>
<comment type="caution">
    <text evidence="1">The sequence shown here is derived from an EMBL/GenBank/DDBJ whole genome shotgun (WGS) entry which is preliminary data.</text>
</comment>
<keyword evidence="2" id="KW-1185">Reference proteome</keyword>
<dbReference type="Proteomes" id="UP000485058">
    <property type="component" value="Unassembled WGS sequence"/>
</dbReference>
<accession>A0A6A0A8Y1</accession>
<gene>
    <name evidence="1" type="ORF">HaLaN_27468</name>
</gene>
<dbReference type="EMBL" id="BLLF01004091">
    <property type="protein sequence ID" value="GFH28901.1"/>
    <property type="molecule type" value="Genomic_DNA"/>
</dbReference>
<organism evidence="1 2">
    <name type="scientific">Haematococcus lacustris</name>
    <name type="common">Green alga</name>
    <name type="synonym">Haematococcus pluvialis</name>
    <dbReference type="NCBI Taxonomy" id="44745"/>
    <lineage>
        <taxon>Eukaryota</taxon>
        <taxon>Viridiplantae</taxon>
        <taxon>Chlorophyta</taxon>
        <taxon>core chlorophytes</taxon>
        <taxon>Chlorophyceae</taxon>
        <taxon>CS clade</taxon>
        <taxon>Chlamydomonadales</taxon>
        <taxon>Haematococcaceae</taxon>
        <taxon>Haematococcus</taxon>
    </lineage>
</organism>
<dbReference type="AlphaFoldDB" id="A0A6A0A8Y1"/>
<name>A0A6A0A8Y1_HAELA</name>
<sequence>MQRRQLYEAASSMLQQLQQGLRWGGESQGAQMEVEAQLGAAWVAAIHGPNNSWELAPRAVGVPHGVPTWGSLHGGPTWGPGSVCQSSISSAASSIIGCTMPRVKHSSFEYVGVACWVASNHPCKWRVCGWRAGGQVEMWWAGGDVVGRWGCGGQVGMWWAEDDLVAIGMALLDSTTASGAALQRTCSLRPATAMSSYGTALSTSGSATTQRPWSAELALSSRAHCCAAELAQAAICCLSSQSCVSSAPCCSRHQRGVNTAVLAASVDWEPNCSVAQTVRATPCFYNRPWFDNVALNTESESFAQLCLLFTAGDMKLAMVRSYQELPPREQAAQVLSKHGNTRLRWAQQGQS</sequence>
<evidence type="ECO:0000313" key="1">
    <source>
        <dbReference type="EMBL" id="GFH28901.1"/>
    </source>
</evidence>
<proteinExistence type="predicted"/>
<evidence type="ECO:0000313" key="2">
    <source>
        <dbReference type="Proteomes" id="UP000485058"/>
    </source>
</evidence>
<protein>
    <submittedName>
        <fullName evidence="1">Uncharacterized protein</fullName>
    </submittedName>
</protein>